<organism evidence="2">
    <name type="scientific">Clandestinovirus</name>
    <dbReference type="NCBI Taxonomy" id="2831644"/>
    <lineage>
        <taxon>Viruses</taxon>
    </lineage>
</organism>
<sequence length="408" mass="46057">MAKNRQAAEDEFIIIPPSLPLTKRNPQPPSQVISPRTAPQPKSTTNKRPSLKPKNRDANVSTIDELESLIRNAKPNFIEDRVAPEPIYQPETPTDNQVGELDALAIDHPVVTDEYQRLFTRDGSLGTLKIDVSTDKIDASPSTAQAVSLIFTYPGNIPQQFNSSYSMFLSSLKLKVQGSRYEKGLLECILIMYNDQIIAEWDLTDVYQTIAKKYDGESKIRVEYADEEHVMAEISLPLCYSWTTNGCSVPFINDGSFVMLVKWSDMATDISYSLHASMSICNTPRYPKIVDCKRLVYLDSSLKLPFEFQSDCFVHDVFIKCDNKIEYLGLYKDGICLQGKAPESYSNAQTYDDEDKIENIYQLTCSNDGKPFNLKGCNISLMSVELNSDEEHIRYDVYALVETGVTIH</sequence>
<accession>A0A8F8KP25</accession>
<evidence type="ECO:0000256" key="1">
    <source>
        <dbReference type="SAM" id="MobiDB-lite"/>
    </source>
</evidence>
<reference evidence="2" key="1">
    <citation type="submission" date="2021-06" db="EMBL/GenBank/DDBJ databases">
        <authorList>
            <person name="Rolland C."/>
        </authorList>
    </citation>
    <scope>NUCLEOTIDE SEQUENCE</scope>
    <source>
        <strain evidence="2">347.936635</strain>
    </source>
</reference>
<gene>
    <name evidence="2" type="ORF">KOM_12_418</name>
</gene>
<proteinExistence type="predicted"/>
<protein>
    <submittedName>
        <fullName evidence="2">Uncharacterized protein</fullName>
    </submittedName>
</protein>
<name>A0A8F8KP25_9VIRU</name>
<feature type="region of interest" description="Disordered" evidence="1">
    <location>
        <begin position="1"/>
        <end position="60"/>
    </location>
</feature>
<dbReference type="EMBL" id="MZ420154">
    <property type="protein sequence ID" value="QYA18686.1"/>
    <property type="molecule type" value="Genomic_DNA"/>
</dbReference>
<evidence type="ECO:0000313" key="2">
    <source>
        <dbReference type="EMBL" id="QYA18686.1"/>
    </source>
</evidence>